<comment type="caution">
    <text evidence="14">The sequence shown here is derived from an EMBL/GenBank/DDBJ whole genome shotgun (WGS) entry which is preliminary data.</text>
</comment>
<evidence type="ECO:0000256" key="4">
    <source>
        <dbReference type="ARBA" id="ARBA00022679"/>
    </source>
</evidence>
<dbReference type="Pfam" id="PF02518">
    <property type="entry name" value="HATPase_c"/>
    <property type="match status" value="1"/>
</dbReference>
<keyword evidence="7" id="KW-0418">Kinase</keyword>
<dbReference type="InterPro" id="IPR010559">
    <property type="entry name" value="Sig_transdc_His_kin_internal"/>
</dbReference>
<keyword evidence="8" id="KW-0067">ATP-binding</keyword>
<dbReference type="InterPro" id="IPR050640">
    <property type="entry name" value="Bact_2-comp_sensor_kinase"/>
</dbReference>
<evidence type="ECO:0000313" key="15">
    <source>
        <dbReference type="Proteomes" id="UP000596857"/>
    </source>
</evidence>
<evidence type="ECO:0000256" key="6">
    <source>
        <dbReference type="ARBA" id="ARBA00022741"/>
    </source>
</evidence>
<evidence type="ECO:0000256" key="11">
    <source>
        <dbReference type="ARBA" id="ARBA00023136"/>
    </source>
</evidence>
<evidence type="ECO:0000256" key="2">
    <source>
        <dbReference type="ARBA" id="ARBA00022475"/>
    </source>
</evidence>
<dbReference type="SUPFAM" id="SSF55874">
    <property type="entry name" value="ATPase domain of HSP90 chaperone/DNA topoisomerase II/histidine kinase"/>
    <property type="match status" value="1"/>
</dbReference>
<dbReference type="PANTHER" id="PTHR34220:SF11">
    <property type="entry name" value="SENSOR PROTEIN KINASE HPTS"/>
    <property type="match status" value="1"/>
</dbReference>
<evidence type="ECO:0000256" key="9">
    <source>
        <dbReference type="ARBA" id="ARBA00022989"/>
    </source>
</evidence>
<dbReference type="CDD" id="cd06225">
    <property type="entry name" value="HAMP"/>
    <property type="match status" value="1"/>
</dbReference>
<keyword evidence="9 12" id="KW-1133">Transmembrane helix</keyword>
<dbReference type="PANTHER" id="PTHR34220">
    <property type="entry name" value="SENSOR HISTIDINE KINASE YPDA"/>
    <property type="match status" value="1"/>
</dbReference>
<dbReference type="InterPro" id="IPR003660">
    <property type="entry name" value="HAMP_dom"/>
</dbReference>
<dbReference type="SMART" id="SM00304">
    <property type="entry name" value="HAMP"/>
    <property type="match status" value="1"/>
</dbReference>
<feature type="transmembrane region" description="Helical" evidence="12">
    <location>
        <begin position="348"/>
        <end position="367"/>
    </location>
</feature>
<dbReference type="Pfam" id="PF00672">
    <property type="entry name" value="HAMP"/>
    <property type="match status" value="1"/>
</dbReference>
<dbReference type="SMART" id="SM00387">
    <property type="entry name" value="HATPase_c"/>
    <property type="match status" value="1"/>
</dbReference>
<dbReference type="InterPro" id="IPR003594">
    <property type="entry name" value="HATPase_dom"/>
</dbReference>
<protein>
    <submittedName>
        <fullName evidence="14">HAMP domain-containing protein</fullName>
    </submittedName>
</protein>
<reference evidence="14 15" key="1">
    <citation type="submission" date="2019-10" db="EMBL/GenBank/DDBJ databases">
        <title>Description of Paenibacillus terricola sp. nov.</title>
        <authorList>
            <person name="Carlier A."/>
            <person name="Qi S."/>
        </authorList>
    </citation>
    <scope>NUCLEOTIDE SEQUENCE [LARGE SCALE GENOMIC DNA]</scope>
    <source>
        <strain evidence="14 15">LMG 31459</strain>
    </source>
</reference>
<keyword evidence="15" id="KW-1185">Reference proteome</keyword>
<proteinExistence type="predicted"/>
<evidence type="ECO:0000256" key="12">
    <source>
        <dbReference type="SAM" id="Phobius"/>
    </source>
</evidence>
<sequence length="655" mass="74555">MPAAGMAAGIPCLEGFLPLSRSALLPTSRFVIYGILQGWEVNQMKYLLTTMRKLYRNSRISTKLFLAFSLMIAIPAIVVSFLFIRTQESQLYKEAMAEGSNHVARLNERLRSRMDILENASSTALTQKAFVDFIHTNMRGDGLRLVKFKQNQYEQMHNIIQSHELISELSFYVDNPDVYEIWPEIYHYSKFWPQDYWMTLRDEGGAAFRLSAFKDGEDTLSYYRLVRPQGQQQKLPTIMEIRARHSVFFSDLLEDTGGDFFSVVMDGTSAFRNVYNPGHEFPQNAGEKLDGILSRVHEQLDVLQQNNPVKIHLGDQTYYALYRYIAPLNAYVVDIASHQALMQGPRNWYLIVIAVTSCVLLLMLLLVSQMTRRIFRRLEKVLVSMRKVRRGQLDAKIDTGLRHNETGDEIDYVAVSYNNMLDEIRHLMTQVVDKQLIAKNAQLHSLHSQINSHFLYNALESIRMHAEVQQQPAIAGALVSLGSLLRYSMQWRSDTVALSEELANIHSYIRFINFMEGGSIELSAALPPEVQRYTIPKMCMQPIVENAVHHAAPAGGSVHIQITVRVENDSLLLIEVRDDGAGIDPQMLVKLQSVLRGDSDTPIITSKNGLGLENVHKRLQLHYGKDCGLWIDSVQSAYTCVTIRLPWENVNLGGW</sequence>
<feature type="transmembrane region" description="Helical" evidence="12">
    <location>
        <begin position="64"/>
        <end position="84"/>
    </location>
</feature>
<evidence type="ECO:0000256" key="10">
    <source>
        <dbReference type="ARBA" id="ARBA00023012"/>
    </source>
</evidence>
<gene>
    <name evidence="14" type="ORF">GC101_01625</name>
</gene>
<evidence type="ECO:0000256" key="8">
    <source>
        <dbReference type="ARBA" id="ARBA00022840"/>
    </source>
</evidence>
<keyword evidence="5 12" id="KW-0812">Transmembrane</keyword>
<name>A0ABX1YCE6_9BACL</name>
<feature type="domain" description="HAMP" evidence="13">
    <location>
        <begin position="372"/>
        <end position="429"/>
    </location>
</feature>
<keyword evidence="4" id="KW-0808">Transferase</keyword>
<evidence type="ECO:0000256" key="1">
    <source>
        <dbReference type="ARBA" id="ARBA00004651"/>
    </source>
</evidence>
<evidence type="ECO:0000256" key="3">
    <source>
        <dbReference type="ARBA" id="ARBA00022553"/>
    </source>
</evidence>
<evidence type="ECO:0000313" key="14">
    <source>
        <dbReference type="EMBL" id="NOU77570.1"/>
    </source>
</evidence>
<dbReference type="Gene3D" id="3.30.565.10">
    <property type="entry name" value="Histidine kinase-like ATPase, C-terminal domain"/>
    <property type="match status" value="1"/>
</dbReference>
<keyword evidence="10" id="KW-0902">Two-component regulatory system</keyword>
<comment type="subcellular location">
    <subcellularLocation>
        <location evidence="1">Cell membrane</location>
        <topology evidence="1">Multi-pass membrane protein</topology>
    </subcellularLocation>
</comment>
<keyword evidence="6" id="KW-0547">Nucleotide-binding</keyword>
<keyword evidence="11 12" id="KW-0472">Membrane</keyword>
<organism evidence="14 15">
    <name type="scientific">Paenibacillus phytohabitans</name>
    <dbReference type="NCBI Taxonomy" id="2654978"/>
    <lineage>
        <taxon>Bacteria</taxon>
        <taxon>Bacillati</taxon>
        <taxon>Bacillota</taxon>
        <taxon>Bacilli</taxon>
        <taxon>Bacillales</taxon>
        <taxon>Paenibacillaceae</taxon>
        <taxon>Paenibacillus</taxon>
    </lineage>
</organism>
<dbReference type="Pfam" id="PF06580">
    <property type="entry name" value="His_kinase"/>
    <property type="match status" value="1"/>
</dbReference>
<dbReference type="Proteomes" id="UP000596857">
    <property type="component" value="Unassembled WGS sequence"/>
</dbReference>
<keyword evidence="2" id="KW-1003">Cell membrane</keyword>
<accession>A0ABX1YCE6</accession>
<evidence type="ECO:0000259" key="13">
    <source>
        <dbReference type="PROSITE" id="PS50885"/>
    </source>
</evidence>
<evidence type="ECO:0000256" key="5">
    <source>
        <dbReference type="ARBA" id="ARBA00022692"/>
    </source>
</evidence>
<dbReference type="InterPro" id="IPR036890">
    <property type="entry name" value="HATPase_C_sf"/>
</dbReference>
<dbReference type="Gene3D" id="6.10.340.10">
    <property type="match status" value="1"/>
</dbReference>
<keyword evidence="3" id="KW-0597">Phosphoprotein</keyword>
<dbReference type="PROSITE" id="PS50885">
    <property type="entry name" value="HAMP"/>
    <property type="match status" value="1"/>
</dbReference>
<evidence type="ECO:0000256" key="7">
    <source>
        <dbReference type="ARBA" id="ARBA00022777"/>
    </source>
</evidence>
<dbReference type="EMBL" id="WHOB01000015">
    <property type="protein sequence ID" value="NOU77570.1"/>
    <property type="molecule type" value="Genomic_DNA"/>
</dbReference>